<dbReference type="AlphaFoldDB" id="A0AA38LWC5"/>
<reference evidence="2" key="1">
    <citation type="journal article" date="2022" name="G3 (Bethesda)">
        <title>High quality genome of the basidiomycete yeast Dioszegia hungarica PDD-24b-2 isolated from cloud water.</title>
        <authorList>
            <person name="Jarrige D."/>
            <person name="Haridas S."/>
            <person name="Bleykasten-Grosshans C."/>
            <person name="Joly M."/>
            <person name="Nadalig T."/>
            <person name="Sancelme M."/>
            <person name="Vuilleumier S."/>
            <person name="Grigoriev I.V."/>
            <person name="Amato P."/>
            <person name="Bringel F."/>
        </authorList>
    </citation>
    <scope>NUCLEOTIDE SEQUENCE</scope>
    <source>
        <strain evidence="2">PDD-24b-2</strain>
    </source>
</reference>
<name>A0AA38LWC5_9TREE</name>
<protein>
    <submittedName>
        <fullName evidence="2">Uncharacterized protein</fullName>
    </submittedName>
</protein>
<gene>
    <name evidence="2" type="ORF">MKK02DRAFT_33640</name>
</gene>
<keyword evidence="1" id="KW-0812">Transmembrane</keyword>
<organism evidence="2 3">
    <name type="scientific">Dioszegia hungarica</name>
    <dbReference type="NCBI Taxonomy" id="4972"/>
    <lineage>
        <taxon>Eukaryota</taxon>
        <taxon>Fungi</taxon>
        <taxon>Dikarya</taxon>
        <taxon>Basidiomycota</taxon>
        <taxon>Agaricomycotina</taxon>
        <taxon>Tremellomycetes</taxon>
        <taxon>Tremellales</taxon>
        <taxon>Bulleribasidiaceae</taxon>
        <taxon>Dioszegia</taxon>
    </lineage>
</organism>
<accession>A0AA38LWC5</accession>
<keyword evidence="1" id="KW-1133">Transmembrane helix</keyword>
<evidence type="ECO:0000256" key="1">
    <source>
        <dbReference type="SAM" id="Phobius"/>
    </source>
</evidence>
<evidence type="ECO:0000313" key="3">
    <source>
        <dbReference type="Proteomes" id="UP001164286"/>
    </source>
</evidence>
<dbReference type="GeneID" id="77727965"/>
<evidence type="ECO:0000313" key="2">
    <source>
        <dbReference type="EMBL" id="KAI9636436.1"/>
    </source>
</evidence>
<keyword evidence="1" id="KW-0472">Membrane</keyword>
<feature type="transmembrane region" description="Helical" evidence="1">
    <location>
        <begin position="13"/>
        <end position="35"/>
    </location>
</feature>
<dbReference type="Proteomes" id="UP001164286">
    <property type="component" value="Unassembled WGS sequence"/>
</dbReference>
<keyword evidence="3" id="KW-1185">Reference proteome</keyword>
<dbReference type="EMBL" id="JAKWFO010000005">
    <property type="protein sequence ID" value="KAI9636436.1"/>
    <property type="molecule type" value="Genomic_DNA"/>
</dbReference>
<comment type="caution">
    <text evidence="2">The sequence shown here is derived from an EMBL/GenBank/DDBJ whole genome shotgun (WGS) entry which is preliminary data.</text>
</comment>
<proteinExistence type="predicted"/>
<dbReference type="RefSeq" id="XP_052946213.1">
    <property type="nucleotide sequence ID" value="XM_053088760.1"/>
</dbReference>
<sequence length="115" mass="12749">MAEQDHPDDTKKYIIIGACCASALAALLIFLFWYYRLRQRGDGQSGPRGGDLWASITSGRTSKVTAADVASGLGCEECGDRFALGQKVHRKKGKVGEQEKAYCKERCYRGRNEWA</sequence>